<dbReference type="SFLD" id="SFLDG01152">
    <property type="entry name" value="Main.3:_Omega-_and_Tau-like"/>
    <property type="match status" value="1"/>
</dbReference>
<organism evidence="7 8">
    <name type="scientific">Carnegiea gigantea</name>
    <dbReference type="NCBI Taxonomy" id="171969"/>
    <lineage>
        <taxon>Eukaryota</taxon>
        <taxon>Viridiplantae</taxon>
        <taxon>Streptophyta</taxon>
        <taxon>Embryophyta</taxon>
        <taxon>Tracheophyta</taxon>
        <taxon>Spermatophyta</taxon>
        <taxon>Magnoliopsida</taxon>
        <taxon>eudicotyledons</taxon>
        <taxon>Gunneridae</taxon>
        <taxon>Pentapetalae</taxon>
        <taxon>Caryophyllales</taxon>
        <taxon>Cactineae</taxon>
        <taxon>Cactaceae</taxon>
        <taxon>Cactoideae</taxon>
        <taxon>Echinocereeae</taxon>
        <taxon>Carnegiea</taxon>
    </lineage>
</organism>
<comment type="catalytic activity">
    <reaction evidence="3">
        <text>RX + glutathione = an S-substituted glutathione + a halide anion + H(+)</text>
        <dbReference type="Rhea" id="RHEA:16437"/>
        <dbReference type="ChEBI" id="CHEBI:15378"/>
        <dbReference type="ChEBI" id="CHEBI:16042"/>
        <dbReference type="ChEBI" id="CHEBI:17792"/>
        <dbReference type="ChEBI" id="CHEBI:57925"/>
        <dbReference type="ChEBI" id="CHEBI:90779"/>
        <dbReference type="EC" id="2.5.1.18"/>
    </reaction>
</comment>
<feature type="domain" description="GST N-terminal" evidence="5">
    <location>
        <begin position="4"/>
        <end position="83"/>
    </location>
</feature>
<dbReference type="Gene3D" id="1.20.1050.10">
    <property type="match status" value="1"/>
</dbReference>
<dbReference type="SUPFAM" id="SSF52833">
    <property type="entry name" value="Thioredoxin-like"/>
    <property type="match status" value="1"/>
</dbReference>
<dbReference type="GO" id="GO:0005737">
    <property type="term" value="C:cytoplasm"/>
    <property type="evidence" value="ECO:0007669"/>
    <property type="project" value="TreeGrafter"/>
</dbReference>
<dbReference type="Pfam" id="PF00043">
    <property type="entry name" value="GST_C"/>
    <property type="match status" value="1"/>
</dbReference>
<dbReference type="OrthoDB" id="4951845at2759"/>
<dbReference type="AlphaFoldDB" id="A0A9Q1K4C2"/>
<evidence type="ECO:0000256" key="2">
    <source>
        <dbReference type="ARBA" id="ARBA00022679"/>
    </source>
</evidence>
<dbReference type="InterPro" id="IPR036249">
    <property type="entry name" value="Thioredoxin-like_sf"/>
</dbReference>
<name>A0A9Q1K4C2_9CARY</name>
<feature type="domain" description="GST C-terminal" evidence="6">
    <location>
        <begin position="88"/>
        <end position="211"/>
    </location>
</feature>
<evidence type="ECO:0000259" key="5">
    <source>
        <dbReference type="PROSITE" id="PS50404"/>
    </source>
</evidence>
<dbReference type="InterPro" id="IPR004045">
    <property type="entry name" value="Glutathione_S-Trfase_N"/>
</dbReference>
<dbReference type="SUPFAM" id="SSF47616">
    <property type="entry name" value="GST C-terminal domain-like"/>
    <property type="match status" value="1"/>
</dbReference>
<dbReference type="GO" id="GO:0004364">
    <property type="term" value="F:glutathione transferase activity"/>
    <property type="evidence" value="ECO:0007669"/>
    <property type="project" value="UniProtKB-EC"/>
</dbReference>
<evidence type="ECO:0000256" key="3">
    <source>
        <dbReference type="ARBA" id="ARBA00047960"/>
    </source>
</evidence>
<dbReference type="PANTHER" id="PTHR11260">
    <property type="entry name" value="GLUTATHIONE S-TRANSFERASE, GST, SUPERFAMILY, GST DOMAIN CONTAINING"/>
    <property type="match status" value="1"/>
</dbReference>
<dbReference type="InterPro" id="IPR036282">
    <property type="entry name" value="Glutathione-S-Trfase_C_sf"/>
</dbReference>
<dbReference type="GO" id="GO:0006749">
    <property type="term" value="P:glutathione metabolic process"/>
    <property type="evidence" value="ECO:0007669"/>
    <property type="project" value="InterPro"/>
</dbReference>
<evidence type="ECO:0000313" key="8">
    <source>
        <dbReference type="Proteomes" id="UP001153076"/>
    </source>
</evidence>
<dbReference type="PANTHER" id="PTHR11260:SF676">
    <property type="entry name" value="GLUTATHIONE S-TRANSFERASE U8"/>
    <property type="match status" value="1"/>
</dbReference>
<dbReference type="InterPro" id="IPR040079">
    <property type="entry name" value="Glutathione_S-Trfase"/>
</dbReference>
<proteinExistence type="inferred from homology"/>
<dbReference type="PROSITE" id="PS50405">
    <property type="entry name" value="GST_CTER"/>
    <property type="match status" value="1"/>
</dbReference>
<evidence type="ECO:0000259" key="6">
    <source>
        <dbReference type="PROSITE" id="PS50405"/>
    </source>
</evidence>
<reference evidence="7" key="1">
    <citation type="submission" date="2022-04" db="EMBL/GenBank/DDBJ databases">
        <title>Carnegiea gigantea Genome sequencing and assembly v2.</title>
        <authorList>
            <person name="Copetti D."/>
            <person name="Sanderson M.J."/>
            <person name="Burquez A."/>
            <person name="Wojciechowski M.F."/>
        </authorList>
    </citation>
    <scope>NUCLEOTIDE SEQUENCE</scope>
    <source>
        <strain evidence="7">SGP5-SGP5p</strain>
        <tissue evidence="7">Aerial part</tissue>
    </source>
</reference>
<dbReference type="CDD" id="cd03058">
    <property type="entry name" value="GST_N_Tau"/>
    <property type="match status" value="1"/>
</dbReference>
<dbReference type="SFLD" id="SFLDG00358">
    <property type="entry name" value="Main_(cytGST)"/>
    <property type="match status" value="1"/>
</dbReference>
<dbReference type="PROSITE" id="PS50404">
    <property type="entry name" value="GST_NTER"/>
    <property type="match status" value="1"/>
</dbReference>
<evidence type="ECO:0000313" key="7">
    <source>
        <dbReference type="EMBL" id="KAJ8436191.1"/>
    </source>
</evidence>
<gene>
    <name evidence="7" type="ORF">Cgig2_021862</name>
</gene>
<dbReference type="InterPro" id="IPR045074">
    <property type="entry name" value="GST_C_Tau"/>
</dbReference>
<dbReference type="InterPro" id="IPR045073">
    <property type="entry name" value="Omega/Tau-like"/>
</dbReference>
<dbReference type="Gene3D" id="3.40.30.10">
    <property type="entry name" value="Glutaredoxin"/>
    <property type="match status" value="1"/>
</dbReference>
<keyword evidence="2" id="KW-0808">Transferase</keyword>
<keyword evidence="8" id="KW-1185">Reference proteome</keyword>
<evidence type="ECO:0000256" key="4">
    <source>
        <dbReference type="RuleBase" id="RU003494"/>
    </source>
</evidence>
<dbReference type="InterPro" id="IPR010987">
    <property type="entry name" value="Glutathione-S-Trfase_C-like"/>
</dbReference>
<dbReference type="InterPro" id="IPR004046">
    <property type="entry name" value="GST_C"/>
</dbReference>
<dbReference type="SFLD" id="SFLDS00019">
    <property type="entry name" value="Glutathione_Transferase_(cytos"/>
    <property type="match status" value="1"/>
</dbReference>
<comment type="similarity">
    <text evidence="4">Belongs to the GST superfamily.</text>
</comment>
<dbReference type="CDD" id="cd03185">
    <property type="entry name" value="GST_C_Tau"/>
    <property type="match status" value="1"/>
</dbReference>
<comment type="caution">
    <text evidence="7">The sequence shown here is derived from an EMBL/GenBank/DDBJ whole genome shotgun (WGS) entry which is preliminary data.</text>
</comment>
<dbReference type="FunFam" id="1.20.1050.10:FF:000012">
    <property type="entry name" value="Tau class glutathione S-transferase"/>
    <property type="match status" value="1"/>
</dbReference>
<dbReference type="Pfam" id="PF02798">
    <property type="entry name" value="GST_N"/>
    <property type="match status" value="1"/>
</dbReference>
<dbReference type="EMBL" id="JAKOGI010000357">
    <property type="protein sequence ID" value="KAJ8436191.1"/>
    <property type="molecule type" value="Genomic_DNA"/>
</dbReference>
<dbReference type="Proteomes" id="UP001153076">
    <property type="component" value="Unassembled WGS sequence"/>
</dbReference>
<dbReference type="EC" id="2.5.1.18" evidence="1"/>
<sequence>MAGEGVKLYGLWASPFSRRVEIALKLKGIPYDYIEEHLQNKSPDLLKYNPVHKKIPVLVHNGKPIAESQVILEYIDETWTGYPIMPADPYDRAMARFWAKFIDDKCIPPIWKSFWEAEEEQGTAFKEALENLNLLEKELERKKFFGGEKAGFVDIVANFIAYWVGALQEATGKEVLTKEKYPCLFKWGQDFASCSIINENLPPRDRLIAALKAHFEAAKASK</sequence>
<dbReference type="FunFam" id="3.40.30.10:FF:000197">
    <property type="entry name" value="Glutathione S-transferase U10"/>
    <property type="match status" value="1"/>
</dbReference>
<evidence type="ECO:0000256" key="1">
    <source>
        <dbReference type="ARBA" id="ARBA00012452"/>
    </source>
</evidence>
<protein>
    <recommendedName>
        <fullName evidence="1">glutathione transferase</fullName>
        <ecNumber evidence="1">2.5.1.18</ecNumber>
    </recommendedName>
</protein>
<accession>A0A9Q1K4C2</accession>